<comment type="caution">
    <text evidence="2">The sequence shown here is derived from an EMBL/GenBank/DDBJ whole genome shotgun (WGS) entry which is preliminary data.</text>
</comment>
<proteinExistence type="predicted"/>
<name>A0ABR0MGS0_GOSAR</name>
<evidence type="ECO:0000313" key="3">
    <source>
        <dbReference type="Proteomes" id="UP001358586"/>
    </source>
</evidence>
<sequence length="100" mass="11292">MKEQVTDYVLESLSSIKNKLTGRDDAFEAMMMAPKEEIVDLKGELTIYKAPLGNGVFFEAPKPNVDVPKPKEFRGTRSTDVRRGETGIGTYEEFQKEFKA</sequence>
<evidence type="ECO:0000256" key="1">
    <source>
        <dbReference type="SAM" id="MobiDB-lite"/>
    </source>
</evidence>
<protein>
    <submittedName>
        <fullName evidence="2">Uncharacterized protein</fullName>
    </submittedName>
</protein>
<dbReference type="Proteomes" id="UP001358586">
    <property type="component" value="Chromosome 13"/>
</dbReference>
<keyword evidence="3" id="KW-1185">Reference proteome</keyword>
<evidence type="ECO:0000313" key="2">
    <source>
        <dbReference type="EMBL" id="KAK5772278.1"/>
    </source>
</evidence>
<organism evidence="2 3">
    <name type="scientific">Gossypium arboreum</name>
    <name type="common">Tree cotton</name>
    <name type="synonym">Gossypium nanking</name>
    <dbReference type="NCBI Taxonomy" id="29729"/>
    <lineage>
        <taxon>Eukaryota</taxon>
        <taxon>Viridiplantae</taxon>
        <taxon>Streptophyta</taxon>
        <taxon>Embryophyta</taxon>
        <taxon>Tracheophyta</taxon>
        <taxon>Spermatophyta</taxon>
        <taxon>Magnoliopsida</taxon>
        <taxon>eudicotyledons</taxon>
        <taxon>Gunneridae</taxon>
        <taxon>Pentapetalae</taxon>
        <taxon>rosids</taxon>
        <taxon>malvids</taxon>
        <taxon>Malvales</taxon>
        <taxon>Malvaceae</taxon>
        <taxon>Malvoideae</taxon>
        <taxon>Gossypium</taxon>
    </lineage>
</organism>
<gene>
    <name evidence="2" type="ORF">PVK06_048559</name>
</gene>
<reference evidence="2 3" key="1">
    <citation type="submission" date="2023-03" db="EMBL/GenBank/DDBJ databases">
        <title>WGS of Gossypium arboreum.</title>
        <authorList>
            <person name="Yu D."/>
        </authorList>
    </citation>
    <scope>NUCLEOTIDE SEQUENCE [LARGE SCALE GENOMIC DNA]</scope>
    <source>
        <tissue evidence="2">Leaf</tissue>
    </source>
</reference>
<accession>A0ABR0MGS0</accession>
<feature type="compositionally biased region" description="Basic and acidic residues" evidence="1">
    <location>
        <begin position="68"/>
        <end position="85"/>
    </location>
</feature>
<feature type="region of interest" description="Disordered" evidence="1">
    <location>
        <begin position="67"/>
        <end position="86"/>
    </location>
</feature>
<dbReference type="EMBL" id="JARKNE010000013">
    <property type="protein sequence ID" value="KAK5772278.1"/>
    <property type="molecule type" value="Genomic_DNA"/>
</dbReference>